<dbReference type="GO" id="GO:0008760">
    <property type="term" value="F:UDP-N-acetylglucosamine 1-carboxyvinyltransferase activity"/>
    <property type="evidence" value="ECO:0007669"/>
    <property type="project" value="UniProtKB-UniRule"/>
</dbReference>
<dbReference type="GO" id="GO:0051301">
    <property type="term" value="P:cell division"/>
    <property type="evidence" value="ECO:0007669"/>
    <property type="project" value="UniProtKB-KW"/>
</dbReference>
<feature type="binding site" evidence="12">
    <location>
        <begin position="24"/>
        <end position="25"/>
    </location>
    <ligand>
        <name>phosphoenolpyruvate</name>
        <dbReference type="ChEBI" id="CHEBI:58702"/>
    </ligand>
</feature>
<dbReference type="GO" id="GO:0008360">
    <property type="term" value="P:regulation of cell shape"/>
    <property type="evidence" value="ECO:0007669"/>
    <property type="project" value="UniProtKB-KW"/>
</dbReference>
<dbReference type="CDD" id="cd01555">
    <property type="entry name" value="UdpNAET"/>
    <property type="match status" value="1"/>
</dbReference>
<evidence type="ECO:0000256" key="9">
    <source>
        <dbReference type="ARBA" id="ARBA00023316"/>
    </source>
</evidence>
<dbReference type="EMBL" id="JAJEPS010000003">
    <property type="protein sequence ID" value="MCC2125429.1"/>
    <property type="molecule type" value="Genomic_DNA"/>
</dbReference>
<dbReference type="GO" id="GO:0005737">
    <property type="term" value="C:cytoplasm"/>
    <property type="evidence" value="ECO:0007669"/>
    <property type="project" value="UniProtKB-SubCell"/>
</dbReference>
<comment type="similarity">
    <text evidence="10 12">Belongs to the EPSP synthase family. MurA subfamily.</text>
</comment>
<gene>
    <name evidence="12 14" type="primary">murA</name>
    <name evidence="14" type="ORF">LKD36_04460</name>
</gene>
<evidence type="ECO:0000256" key="6">
    <source>
        <dbReference type="ARBA" id="ARBA00022960"/>
    </source>
</evidence>
<dbReference type="SUPFAM" id="SSF55205">
    <property type="entry name" value="EPT/RTPC-like"/>
    <property type="match status" value="1"/>
</dbReference>
<keyword evidence="8 12" id="KW-0131">Cell cycle</keyword>
<feature type="binding site" evidence="12">
    <location>
        <position position="94"/>
    </location>
    <ligand>
        <name>UDP-N-acetyl-alpha-D-glucosamine</name>
        <dbReference type="ChEBI" id="CHEBI:57705"/>
    </ligand>
</feature>
<dbReference type="RefSeq" id="WP_308458863.1">
    <property type="nucleotide sequence ID" value="NZ_JAJEPS010000003.1"/>
</dbReference>
<dbReference type="InterPro" id="IPR050068">
    <property type="entry name" value="MurA_subfamily"/>
</dbReference>
<keyword evidence="4 12" id="KW-0132">Cell division</keyword>
<accession>A0AAE3A6I1</accession>
<dbReference type="Gene3D" id="3.65.10.10">
    <property type="entry name" value="Enolpyruvate transferase domain"/>
    <property type="match status" value="2"/>
</dbReference>
<dbReference type="NCBIfam" id="TIGR01072">
    <property type="entry name" value="murA"/>
    <property type="match status" value="1"/>
</dbReference>
<evidence type="ECO:0000256" key="12">
    <source>
        <dbReference type="HAMAP-Rule" id="MF_00111"/>
    </source>
</evidence>
<feature type="binding site" evidence="12">
    <location>
        <position position="331"/>
    </location>
    <ligand>
        <name>UDP-N-acetyl-alpha-D-glucosamine</name>
        <dbReference type="ChEBI" id="CHEBI:57705"/>
    </ligand>
</feature>
<comment type="catalytic activity">
    <reaction evidence="11 12">
        <text>phosphoenolpyruvate + UDP-N-acetyl-alpha-D-glucosamine = UDP-N-acetyl-3-O-(1-carboxyvinyl)-alpha-D-glucosamine + phosphate</text>
        <dbReference type="Rhea" id="RHEA:18681"/>
        <dbReference type="ChEBI" id="CHEBI:43474"/>
        <dbReference type="ChEBI" id="CHEBI:57705"/>
        <dbReference type="ChEBI" id="CHEBI:58702"/>
        <dbReference type="ChEBI" id="CHEBI:68483"/>
        <dbReference type="EC" id="2.5.1.7"/>
    </reaction>
</comment>
<comment type="caution">
    <text evidence="14">The sequence shown here is derived from an EMBL/GenBank/DDBJ whole genome shotgun (WGS) entry which is preliminary data.</text>
</comment>
<evidence type="ECO:0000256" key="4">
    <source>
        <dbReference type="ARBA" id="ARBA00022618"/>
    </source>
</evidence>
<feature type="binding site" evidence="12">
    <location>
        <begin position="123"/>
        <end position="127"/>
    </location>
    <ligand>
        <name>UDP-N-acetyl-alpha-D-glucosamine</name>
        <dbReference type="ChEBI" id="CHEBI:57705"/>
    </ligand>
</feature>
<feature type="binding site" evidence="12">
    <location>
        <position position="309"/>
    </location>
    <ligand>
        <name>UDP-N-acetyl-alpha-D-glucosamine</name>
        <dbReference type="ChEBI" id="CHEBI:57705"/>
    </ligand>
</feature>
<comment type="pathway">
    <text evidence="2 12">Cell wall biogenesis; peptidoglycan biosynthesis.</text>
</comment>
<sequence length="420" mass="45234">MNGKNLCIEGPQKMQGELLVQGSKNTALPVLAATLLGKGVFVLHHCPKISDVEHMLEMLEVAGCTVGREGHMLLIDTRQADQYCVTGNGAGKMRSTITLLGSILGRMHRVEIPYPGGCTIGKRPIDLHLRGLEQLGAVFEHCEHTLKGQAEQLHGANIYLDFPSVGATENLLLASVLAEGETVLHGAAMEPEIVELAIFLKKMGAKIRGEGTPVLQIEGVRELHGAEFIIPADRIVAGTYLCGAVMTGGDVRLLHVPATHLGNLPDILAHLGAELEIRGDGEEIRIRMRRRPAAIPYLATAPYPGFPTDLQSVLMAVLSVSSGLSLLEEKIFEARFQTVPELRRMGASIQQGEAFALIEGKERLLGTDVRAEELRGGAALIMAAVAAEGKSRISGMEYVHRGYEDIQGDLKKLGVVVNYS</sequence>
<feature type="active site" description="Proton donor" evidence="12">
    <location>
        <position position="118"/>
    </location>
</feature>
<reference evidence="14 15" key="1">
    <citation type="submission" date="2021-10" db="EMBL/GenBank/DDBJ databases">
        <title>Anaerobic single-cell dispensing facilitates the cultivation of human gut bacteria.</title>
        <authorList>
            <person name="Afrizal A."/>
        </authorList>
    </citation>
    <scope>NUCLEOTIDE SEQUENCE [LARGE SCALE GENOMIC DNA]</scope>
    <source>
        <strain evidence="14 15">CLA-AA-H276</strain>
    </source>
</reference>
<evidence type="ECO:0000259" key="13">
    <source>
        <dbReference type="Pfam" id="PF00275"/>
    </source>
</evidence>
<feature type="domain" description="Enolpyruvate transferase" evidence="13">
    <location>
        <begin position="9"/>
        <end position="408"/>
    </location>
</feature>
<dbReference type="GO" id="GO:0009252">
    <property type="term" value="P:peptidoglycan biosynthetic process"/>
    <property type="evidence" value="ECO:0007669"/>
    <property type="project" value="UniProtKB-UniRule"/>
</dbReference>
<dbReference type="InterPro" id="IPR036968">
    <property type="entry name" value="Enolpyruvate_Tfrase_sf"/>
</dbReference>
<dbReference type="AlphaFoldDB" id="A0AAE3A6I1"/>
<protein>
    <recommendedName>
        <fullName evidence="12">UDP-N-acetylglucosamine 1-carboxyvinyltransferase</fullName>
        <ecNumber evidence="12">2.5.1.7</ecNumber>
    </recommendedName>
    <alternativeName>
        <fullName evidence="12">Enoylpyruvate transferase</fullName>
    </alternativeName>
    <alternativeName>
        <fullName evidence="12">UDP-N-acetylglucosamine enolpyruvyl transferase</fullName>
        <shortName evidence="12">EPT</shortName>
    </alternativeName>
</protein>
<comment type="function">
    <text evidence="12">Cell wall formation. Adds enolpyruvyl to UDP-N-acetylglucosamine.</text>
</comment>
<keyword evidence="12" id="KW-0670">Pyruvate</keyword>
<dbReference type="Pfam" id="PF00275">
    <property type="entry name" value="EPSP_synthase"/>
    <property type="match status" value="1"/>
</dbReference>
<dbReference type="EC" id="2.5.1.7" evidence="12"/>
<feature type="modified residue" description="2-(S-cysteinyl)pyruvic acid O-phosphothioketal" evidence="12">
    <location>
        <position position="118"/>
    </location>
</feature>
<keyword evidence="3 12" id="KW-0963">Cytoplasm</keyword>
<name>A0AAE3A6I1_9FIRM</name>
<keyword evidence="15" id="KW-1185">Reference proteome</keyword>
<proteinExistence type="inferred from homology"/>
<evidence type="ECO:0000256" key="11">
    <source>
        <dbReference type="ARBA" id="ARBA00047527"/>
    </source>
</evidence>
<dbReference type="InterPro" id="IPR013792">
    <property type="entry name" value="RNA3'P_cycl/enolpyr_Trfase_a/b"/>
</dbReference>
<keyword evidence="7 12" id="KW-0573">Peptidoglycan synthesis</keyword>
<evidence type="ECO:0000256" key="8">
    <source>
        <dbReference type="ARBA" id="ARBA00023306"/>
    </source>
</evidence>
<evidence type="ECO:0000313" key="15">
    <source>
        <dbReference type="Proteomes" id="UP001198220"/>
    </source>
</evidence>
<dbReference type="Proteomes" id="UP001198220">
    <property type="component" value="Unassembled WGS sequence"/>
</dbReference>
<keyword evidence="5 12" id="KW-0808">Transferase</keyword>
<organism evidence="14 15">
    <name type="scientific">Hominiventricola filiformis</name>
    <dbReference type="NCBI Taxonomy" id="2885352"/>
    <lineage>
        <taxon>Bacteria</taxon>
        <taxon>Bacillati</taxon>
        <taxon>Bacillota</taxon>
        <taxon>Clostridia</taxon>
        <taxon>Lachnospirales</taxon>
        <taxon>Lachnospiraceae</taxon>
        <taxon>Hominiventricola</taxon>
    </lineage>
</organism>
<dbReference type="NCBIfam" id="NF006873">
    <property type="entry name" value="PRK09369.1"/>
    <property type="match status" value="1"/>
</dbReference>
<keyword evidence="9 12" id="KW-0961">Cell wall biogenesis/degradation</keyword>
<evidence type="ECO:0000256" key="5">
    <source>
        <dbReference type="ARBA" id="ARBA00022679"/>
    </source>
</evidence>
<dbReference type="GO" id="GO:0019277">
    <property type="term" value="P:UDP-N-acetylgalactosamine biosynthetic process"/>
    <property type="evidence" value="ECO:0007669"/>
    <property type="project" value="InterPro"/>
</dbReference>
<evidence type="ECO:0000313" key="14">
    <source>
        <dbReference type="EMBL" id="MCC2125429.1"/>
    </source>
</evidence>
<dbReference type="InterPro" id="IPR001986">
    <property type="entry name" value="Enolpyruvate_Tfrase_dom"/>
</dbReference>
<dbReference type="GO" id="GO:0071555">
    <property type="term" value="P:cell wall organization"/>
    <property type="evidence" value="ECO:0007669"/>
    <property type="project" value="UniProtKB-KW"/>
</dbReference>
<dbReference type="InterPro" id="IPR005750">
    <property type="entry name" value="UDP_GlcNAc_COvinyl_MurA"/>
</dbReference>
<evidence type="ECO:0000256" key="3">
    <source>
        <dbReference type="ARBA" id="ARBA00022490"/>
    </source>
</evidence>
<keyword evidence="6 12" id="KW-0133">Cell shape</keyword>
<comment type="caution">
    <text evidence="12">Lacks conserved residue(s) required for the propagation of feature annotation.</text>
</comment>
<evidence type="ECO:0000256" key="10">
    <source>
        <dbReference type="ARBA" id="ARBA00038367"/>
    </source>
</evidence>
<comment type="subcellular location">
    <subcellularLocation>
        <location evidence="1 12">Cytoplasm</location>
    </subcellularLocation>
</comment>
<evidence type="ECO:0000256" key="2">
    <source>
        <dbReference type="ARBA" id="ARBA00004752"/>
    </source>
</evidence>
<evidence type="ECO:0000256" key="7">
    <source>
        <dbReference type="ARBA" id="ARBA00022984"/>
    </source>
</evidence>
<evidence type="ECO:0000256" key="1">
    <source>
        <dbReference type="ARBA" id="ARBA00004496"/>
    </source>
</evidence>
<dbReference type="PANTHER" id="PTHR43783">
    <property type="entry name" value="UDP-N-ACETYLGLUCOSAMINE 1-CARBOXYVINYLTRANSFERASE"/>
    <property type="match status" value="1"/>
</dbReference>
<dbReference type="PANTHER" id="PTHR43783:SF1">
    <property type="entry name" value="UDP-N-ACETYLGLUCOSAMINE 1-CARBOXYVINYLTRANSFERASE"/>
    <property type="match status" value="1"/>
</dbReference>
<dbReference type="HAMAP" id="MF_00111">
    <property type="entry name" value="MurA"/>
    <property type="match status" value="1"/>
</dbReference>